<dbReference type="AlphaFoldDB" id="A0A9P0GCV0"/>
<dbReference type="Proteomes" id="UP001153636">
    <property type="component" value="Chromosome 3"/>
</dbReference>
<proteinExistence type="predicted"/>
<keyword evidence="2" id="KW-1185">Reference proteome</keyword>
<gene>
    <name evidence="1" type="ORF">PSYICH_LOCUS9308</name>
</gene>
<dbReference type="EMBL" id="OV651815">
    <property type="protein sequence ID" value="CAH1108678.1"/>
    <property type="molecule type" value="Genomic_DNA"/>
</dbReference>
<evidence type="ECO:0000313" key="2">
    <source>
        <dbReference type="Proteomes" id="UP001153636"/>
    </source>
</evidence>
<sequence length="77" mass="9030">YLILVYFYPLVLVSKARPSYRPSDSDRFRCPIFAYKPRRGLKSIAMLSRIKENLRVALGDNTFKKICFSTSDDVHFH</sequence>
<accession>A0A9P0GCV0</accession>
<feature type="non-terminal residue" evidence="1">
    <location>
        <position position="1"/>
    </location>
</feature>
<protein>
    <submittedName>
        <fullName evidence="1">Uncharacterized protein</fullName>
    </submittedName>
</protein>
<name>A0A9P0GCV0_9CUCU</name>
<feature type="non-terminal residue" evidence="1">
    <location>
        <position position="77"/>
    </location>
</feature>
<dbReference type="OrthoDB" id="8907274at2759"/>
<evidence type="ECO:0000313" key="1">
    <source>
        <dbReference type="EMBL" id="CAH1108678.1"/>
    </source>
</evidence>
<organism evidence="1 2">
    <name type="scientific">Psylliodes chrysocephalus</name>
    <dbReference type="NCBI Taxonomy" id="3402493"/>
    <lineage>
        <taxon>Eukaryota</taxon>
        <taxon>Metazoa</taxon>
        <taxon>Ecdysozoa</taxon>
        <taxon>Arthropoda</taxon>
        <taxon>Hexapoda</taxon>
        <taxon>Insecta</taxon>
        <taxon>Pterygota</taxon>
        <taxon>Neoptera</taxon>
        <taxon>Endopterygota</taxon>
        <taxon>Coleoptera</taxon>
        <taxon>Polyphaga</taxon>
        <taxon>Cucujiformia</taxon>
        <taxon>Chrysomeloidea</taxon>
        <taxon>Chrysomelidae</taxon>
        <taxon>Galerucinae</taxon>
        <taxon>Alticini</taxon>
        <taxon>Psylliodes</taxon>
    </lineage>
</organism>
<reference evidence="1" key="1">
    <citation type="submission" date="2022-01" db="EMBL/GenBank/DDBJ databases">
        <authorList>
            <person name="King R."/>
        </authorList>
    </citation>
    <scope>NUCLEOTIDE SEQUENCE</scope>
</reference>